<sequence length="104" mass="11485">MSLLGMSEESNAALVLALSSLKIQTFLNNNQTTAFLPDQAGYLFVEIASLGCDWTSFPPMYHQVGAKLPLFRLVLLLELCNNPFSYDSAGSIFCSFKSEQKSPR</sequence>
<dbReference type="AlphaFoldDB" id="A0A016TI80"/>
<accession>A0A016TI80</accession>
<dbReference type="EMBL" id="JARK01001436">
    <property type="protein sequence ID" value="EYC02421.1"/>
    <property type="molecule type" value="Genomic_DNA"/>
</dbReference>
<keyword evidence="2" id="KW-1185">Reference proteome</keyword>
<dbReference type="Proteomes" id="UP000024635">
    <property type="component" value="Unassembled WGS sequence"/>
</dbReference>
<reference evidence="2" key="1">
    <citation type="journal article" date="2015" name="Nat. Genet.">
        <title>The genome and transcriptome of the zoonotic hookworm Ancylostoma ceylanicum identify infection-specific gene families.</title>
        <authorList>
            <person name="Schwarz E.M."/>
            <person name="Hu Y."/>
            <person name="Antoshechkin I."/>
            <person name="Miller M.M."/>
            <person name="Sternberg P.W."/>
            <person name="Aroian R.V."/>
        </authorList>
    </citation>
    <scope>NUCLEOTIDE SEQUENCE</scope>
    <source>
        <strain evidence="2">HY135</strain>
    </source>
</reference>
<protein>
    <submittedName>
        <fullName evidence="1">Uncharacterized protein</fullName>
    </submittedName>
</protein>
<evidence type="ECO:0000313" key="1">
    <source>
        <dbReference type="EMBL" id="EYC02421.1"/>
    </source>
</evidence>
<comment type="caution">
    <text evidence="1">The sequence shown here is derived from an EMBL/GenBank/DDBJ whole genome shotgun (WGS) entry which is preliminary data.</text>
</comment>
<evidence type="ECO:0000313" key="2">
    <source>
        <dbReference type="Proteomes" id="UP000024635"/>
    </source>
</evidence>
<name>A0A016TI80_9BILA</name>
<organism evidence="1 2">
    <name type="scientific">Ancylostoma ceylanicum</name>
    <dbReference type="NCBI Taxonomy" id="53326"/>
    <lineage>
        <taxon>Eukaryota</taxon>
        <taxon>Metazoa</taxon>
        <taxon>Ecdysozoa</taxon>
        <taxon>Nematoda</taxon>
        <taxon>Chromadorea</taxon>
        <taxon>Rhabditida</taxon>
        <taxon>Rhabditina</taxon>
        <taxon>Rhabditomorpha</taxon>
        <taxon>Strongyloidea</taxon>
        <taxon>Ancylostomatidae</taxon>
        <taxon>Ancylostomatinae</taxon>
        <taxon>Ancylostoma</taxon>
    </lineage>
</organism>
<gene>
    <name evidence="1" type="primary">Acey_s0100.g3289</name>
    <name evidence="1" type="ORF">Y032_0100g3289</name>
</gene>
<proteinExistence type="predicted"/>